<protein>
    <submittedName>
        <fullName evidence="1">Uncharacterized protein</fullName>
    </submittedName>
</protein>
<dbReference type="AlphaFoldDB" id="A0A2P2QWY6"/>
<sequence>MQYKPFISLERCDSPQHCMAPNQFHATFMFIAQYKEQEISLAQKPT</sequence>
<proteinExistence type="predicted"/>
<name>A0A2P2QWY6_RHIMU</name>
<reference evidence="1" key="1">
    <citation type="submission" date="2018-02" db="EMBL/GenBank/DDBJ databases">
        <title>Rhizophora mucronata_Transcriptome.</title>
        <authorList>
            <person name="Meera S.P."/>
            <person name="Sreeshan A."/>
            <person name="Augustine A."/>
        </authorList>
    </citation>
    <scope>NUCLEOTIDE SEQUENCE</scope>
    <source>
        <tissue evidence="1">Leaf</tissue>
    </source>
</reference>
<evidence type="ECO:0000313" key="1">
    <source>
        <dbReference type="EMBL" id="MBX71516.1"/>
    </source>
</evidence>
<organism evidence="1">
    <name type="scientific">Rhizophora mucronata</name>
    <name type="common">Asiatic mangrove</name>
    <dbReference type="NCBI Taxonomy" id="61149"/>
    <lineage>
        <taxon>Eukaryota</taxon>
        <taxon>Viridiplantae</taxon>
        <taxon>Streptophyta</taxon>
        <taxon>Embryophyta</taxon>
        <taxon>Tracheophyta</taxon>
        <taxon>Spermatophyta</taxon>
        <taxon>Magnoliopsida</taxon>
        <taxon>eudicotyledons</taxon>
        <taxon>Gunneridae</taxon>
        <taxon>Pentapetalae</taxon>
        <taxon>rosids</taxon>
        <taxon>fabids</taxon>
        <taxon>Malpighiales</taxon>
        <taxon>Rhizophoraceae</taxon>
        <taxon>Rhizophora</taxon>
    </lineage>
</organism>
<accession>A0A2P2QWY6</accession>
<dbReference type="EMBL" id="GGEC01091032">
    <property type="protein sequence ID" value="MBX71516.1"/>
    <property type="molecule type" value="Transcribed_RNA"/>
</dbReference>